<proteinExistence type="predicted"/>
<gene>
    <name evidence="2" type="ORF">ACFFTO_13675</name>
</gene>
<dbReference type="Proteomes" id="UP001589535">
    <property type="component" value="Unassembled WGS sequence"/>
</dbReference>
<comment type="caution">
    <text evidence="2">The sequence shown here is derived from an EMBL/GenBank/DDBJ whole genome shotgun (WGS) entry which is preliminary data.</text>
</comment>
<reference evidence="2 3" key="1">
    <citation type="submission" date="2024-09" db="EMBL/GenBank/DDBJ databases">
        <authorList>
            <person name="Sun Q."/>
            <person name="Mori K."/>
        </authorList>
    </citation>
    <scope>NUCLEOTIDE SEQUENCE [LARGE SCALE GENOMIC DNA]</scope>
    <source>
        <strain evidence="2 3">JCM 13852</strain>
    </source>
</reference>
<feature type="region of interest" description="Disordered" evidence="1">
    <location>
        <begin position="51"/>
        <end position="72"/>
    </location>
</feature>
<dbReference type="RefSeq" id="WP_378192665.1">
    <property type="nucleotide sequence ID" value="NZ_JBHMBK010000008.1"/>
</dbReference>
<dbReference type="Gene3D" id="3.20.20.60">
    <property type="entry name" value="Phosphoenolpyruvate-binding domains"/>
    <property type="match status" value="1"/>
</dbReference>
<evidence type="ECO:0000313" key="2">
    <source>
        <dbReference type="EMBL" id="MFB9685237.1"/>
    </source>
</evidence>
<organism evidence="2 3">
    <name type="scientific">Amycolatopsis plumensis</name>
    <dbReference type="NCBI Taxonomy" id="236508"/>
    <lineage>
        <taxon>Bacteria</taxon>
        <taxon>Bacillati</taxon>
        <taxon>Actinomycetota</taxon>
        <taxon>Actinomycetes</taxon>
        <taxon>Pseudonocardiales</taxon>
        <taxon>Pseudonocardiaceae</taxon>
        <taxon>Amycolatopsis</taxon>
    </lineage>
</organism>
<keyword evidence="3" id="KW-1185">Reference proteome</keyword>
<dbReference type="InterPro" id="IPR040442">
    <property type="entry name" value="Pyrv_kinase-like_dom_sf"/>
</dbReference>
<feature type="region of interest" description="Disordered" evidence="1">
    <location>
        <begin position="1"/>
        <end position="29"/>
    </location>
</feature>
<dbReference type="EMBL" id="JBHMBK010000008">
    <property type="protein sequence ID" value="MFB9685237.1"/>
    <property type="molecule type" value="Genomic_DNA"/>
</dbReference>
<protein>
    <submittedName>
        <fullName evidence="2">Uncharacterized protein</fullName>
    </submittedName>
</protein>
<name>A0ABV5U1H4_9PSEU</name>
<feature type="compositionally biased region" description="Basic and acidic residues" evidence="1">
    <location>
        <begin position="60"/>
        <end position="72"/>
    </location>
</feature>
<accession>A0ABV5U1H4</accession>
<evidence type="ECO:0000313" key="3">
    <source>
        <dbReference type="Proteomes" id="UP001589535"/>
    </source>
</evidence>
<evidence type="ECO:0000256" key="1">
    <source>
        <dbReference type="SAM" id="MobiDB-lite"/>
    </source>
</evidence>
<sequence length="72" mass="7624">MERAAEPAAVPSVRRPAFGRRGPGGLAQVAPEDREPFAYARSRLVIASAAAPPVDGVTTDLHDSARLSEDLR</sequence>